<keyword evidence="1" id="KW-1133">Transmembrane helix</keyword>
<dbReference type="PANTHER" id="PTHR30093">
    <property type="entry name" value="GENERAL SECRETION PATHWAY PROTEIN G"/>
    <property type="match status" value="1"/>
</dbReference>
<feature type="transmembrane region" description="Helical" evidence="1">
    <location>
        <begin position="21"/>
        <end position="42"/>
    </location>
</feature>
<dbReference type="Pfam" id="PF07963">
    <property type="entry name" value="N_methyl"/>
    <property type="match status" value="1"/>
</dbReference>
<dbReference type="HOGENOM" id="CLU_041661_0_0_0"/>
<sequence length="338" mass="36742">MRYHDPKLHQTSRGGAAGFTLIELMVVLTIIGVLLALLLPAVQQSREAMRATQCKNNLRQIALALHQFHDVHQAFPPASIKPRPDGDQSQICGSSEATWLIRLLPYLERSQQYAEWDVSAPFMNHSEEVRRRAVPHYLCPSRRGPDNAVSEAQQVLLAAPCGCGFDIVLPAGATSDYAGNLGDLSPGANYSVNDFYWGGNGTGVLINSRGVCDLLKPLGWIDRISFTKLQDGSSNTLLVGEMHIPRGKLNVPPHNGAAYNGDHFSAYARIAGPGAPLQRPDGIEASYTIGTYRFGSWHHETVNFALADGSVRSLSYHMSTSVLGHLAHRQDAAPAAEN</sequence>
<dbReference type="NCBIfam" id="TIGR04294">
    <property type="entry name" value="pre_pil_HX9DG"/>
    <property type="match status" value="1"/>
</dbReference>
<gene>
    <name evidence="3" type="ordered locus">Plim_2459</name>
</gene>
<keyword evidence="1" id="KW-0472">Membrane</keyword>
<dbReference type="Gene3D" id="3.30.700.10">
    <property type="entry name" value="Glycoprotein, Type 4 Pilin"/>
    <property type="match status" value="1"/>
</dbReference>
<dbReference type="AlphaFoldDB" id="D5SPE1"/>
<dbReference type="InterPro" id="IPR027558">
    <property type="entry name" value="Pre_pil_HX9DG_C"/>
</dbReference>
<dbReference type="eggNOG" id="COG2165">
    <property type="taxonomic scope" value="Bacteria"/>
</dbReference>
<dbReference type="InterPro" id="IPR011453">
    <property type="entry name" value="DUF1559"/>
</dbReference>
<dbReference type="KEGG" id="plm:Plim_2459"/>
<dbReference type="EMBL" id="CP001744">
    <property type="protein sequence ID" value="ADG68285.1"/>
    <property type="molecule type" value="Genomic_DNA"/>
</dbReference>
<dbReference type="InterPro" id="IPR012902">
    <property type="entry name" value="N_methyl_site"/>
</dbReference>
<dbReference type="InterPro" id="IPR045584">
    <property type="entry name" value="Pilin-like"/>
</dbReference>
<dbReference type="Proteomes" id="UP000002220">
    <property type="component" value="Chromosome"/>
</dbReference>
<reference evidence="3 4" key="1">
    <citation type="journal article" date="2010" name="Stand. Genomic Sci.">
        <title>Complete genome sequence of Planctomyces limnophilus type strain (Mu 290).</title>
        <authorList>
            <person name="Labutti K."/>
            <person name="Sikorski J."/>
            <person name="Schneider S."/>
            <person name="Nolan M."/>
            <person name="Lucas S."/>
            <person name="Glavina Del Rio T."/>
            <person name="Tice H."/>
            <person name="Cheng J.F."/>
            <person name="Goodwin L."/>
            <person name="Pitluck S."/>
            <person name="Liolios K."/>
            <person name="Ivanova N."/>
            <person name="Mavromatis K."/>
            <person name="Mikhailova N."/>
            <person name="Pati A."/>
            <person name="Chen A."/>
            <person name="Palaniappan K."/>
            <person name="Land M."/>
            <person name="Hauser L."/>
            <person name="Chang Y.J."/>
            <person name="Jeffries C.D."/>
            <person name="Tindall B.J."/>
            <person name="Rohde M."/>
            <person name="Goker M."/>
            <person name="Woyke T."/>
            <person name="Bristow J."/>
            <person name="Eisen J.A."/>
            <person name="Markowitz V."/>
            <person name="Hugenholtz P."/>
            <person name="Kyrpides N.C."/>
            <person name="Klenk H.P."/>
            <person name="Lapidus A."/>
        </authorList>
    </citation>
    <scope>NUCLEOTIDE SEQUENCE [LARGE SCALE GENOMIC DNA]</scope>
    <source>
        <strain evidence="4">ATCC 43296 / DSM 3776 / IFAM 1008 / Mu 290</strain>
    </source>
</reference>
<dbReference type="STRING" id="521674.Plim_2459"/>
<protein>
    <recommendedName>
        <fullName evidence="2">DUF1559 domain-containing protein</fullName>
    </recommendedName>
</protein>
<name>D5SPE1_PLAL2</name>
<dbReference type="SUPFAM" id="SSF54523">
    <property type="entry name" value="Pili subunits"/>
    <property type="match status" value="1"/>
</dbReference>
<evidence type="ECO:0000256" key="1">
    <source>
        <dbReference type="SAM" id="Phobius"/>
    </source>
</evidence>
<proteinExistence type="predicted"/>
<dbReference type="RefSeq" id="WP_013110716.1">
    <property type="nucleotide sequence ID" value="NC_014148.1"/>
</dbReference>
<organism evidence="3 4">
    <name type="scientific">Planctopirus limnophila (strain ATCC 43296 / DSM 3776 / IFAM 1008 / Mu 290)</name>
    <name type="common">Planctomyces limnophilus</name>
    <dbReference type="NCBI Taxonomy" id="521674"/>
    <lineage>
        <taxon>Bacteria</taxon>
        <taxon>Pseudomonadati</taxon>
        <taxon>Planctomycetota</taxon>
        <taxon>Planctomycetia</taxon>
        <taxon>Planctomycetales</taxon>
        <taxon>Planctomycetaceae</taxon>
        <taxon>Planctopirus</taxon>
    </lineage>
</organism>
<keyword evidence="1" id="KW-0812">Transmembrane</keyword>
<dbReference type="Pfam" id="PF07596">
    <property type="entry name" value="SBP_bac_10"/>
    <property type="match status" value="1"/>
</dbReference>
<dbReference type="PANTHER" id="PTHR30093:SF2">
    <property type="entry name" value="TYPE II SECRETION SYSTEM PROTEIN H"/>
    <property type="match status" value="1"/>
</dbReference>
<evidence type="ECO:0000313" key="4">
    <source>
        <dbReference type="Proteomes" id="UP000002220"/>
    </source>
</evidence>
<accession>D5SPE1</accession>
<dbReference type="PROSITE" id="PS00409">
    <property type="entry name" value="PROKAR_NTER_METHYL"/>
    <property type="match status" value="1"/>
</dbReference>
<evidence type="ECO:0000259" key="2">
    <source>
        <dbReference type="Pfam" id="PF07596"/>
    </source>
</evidence>
<dbReference type="NCBIfam" id="TIGR02532">
    <property type="entry name" value="IV_pilin_GFxxxE"/>
    <property type="match status" value="1"/>
</dbReference>
<keyword evidence="4" id="KW-1185">Reference proteome</keyword>
<evidence type="ECO:0000313" key="3">
    <source>
        <dbReference type="EMBL" id="ADG68285.1"/>
    </source>
</evidence>
<feature type="domain" description="DUF1559" evidence="2">
    <location>
        <begin position="43"/>
        <end position="316"/>
    </location>
</feature>